<dbReference type="AlphaFoldDB" id="A0A7X0P6N0"/>
<dbReference type="Pfam" id="PF05175">
    <property type="entry name" value="MTS"/>
    <property type="match status" value="1"/>
</dbReference>
<protein>
    <submittedName>
        <fullName evidence="2">Putative RNA methylase</fullName>
    </submittedName>
</protein>
<dbReference type="InterPro" id="IPR029063">
    <property type="entry name" value="SAM-dependent_MTases_sf"/>
</dbReference>
<keyword evidence="2" id="KW-0808">Transferase</keyword>
<accession>A0A7X0P6N0</accession>
<dbReference type="GO" id="GO:0008170">
    <property type="term" value="F:N-methyltransferase activity"/>
    <property type="evidence" value="ECO:0007669"/>
    <property type="project" value="UniProtKB-ARBA"/>
</dbReference>
<dbReference type="GO" id="GO:0032259">
    <property type="term" value="P:methylation"/>
    <property type="evidence" value="ECO:0007669"/>
    <property type="project" value="UniProtKB-KW"/>
</dbReference>
<dbReference type="GO" id="GO:0003676">
    <property type="term" value="F:nucleic acid binding"/>
    <property type="evidence" value="ECO:0007669"/>
    <property type="project" value="InterPro"/>
</dbReference>
<keyword evidence="3" id="KW-1185">Reference proteome</keyword>
<dbReference type="SUPFAM" id="SSF53335">
    <property type="entry name" value="S-adenosyl-L-methionine-dependent methyltransferases"/>
    <property type="match status" value="1"/>
</dbReference>
<dbReference type="EMBL" id="JACHMI010000001">
    <property type="protein sequence ID" value="MBB6556241.1"/>
    <property type="molecule type" value="Genomic_DNA"/>
</dbReference>
<gene>
    <name evidence="2" type="ORF">HD593_011036</name>
</gene>
<dbReference type="CDD" id="cd02440">
    <property type="entry name" value="AdoMet_MTases"/>
    <property type="match status" value="1"/>
</dbReference>
<dbReference type="Proteomes" id="UP000565579">
    <property type="component" value="Unassembled WGS sequence"/>
</dbReference>
<reference evidence="2 3" key="1">
    <citation type="submission" date="2020-08" db="EMBL/GenBank/DDBJ databases">
        <title>Sequencing the genomes of 1000 actinobacteria strains.</title>
        <authorList>
            <person name="Klenk H.-P."/>
        </authorList>
    </citation>
    <scope>NUCLEOTIDE SEQUENCE [LARGE SCALE GENOMIC DNA]</scope>
    <source>
        <strain evidence="2 3">DSM 43768</strain>
    </source>
</reference>
<evidence type="ECO:0000313" key="2">
    <source>
        <dbReference type="EMBL" id="MBB6556241.1"/>
    </source>
</evidence>
<evidence type="ECO:0000313" key="3">
    <source>
        <dbReference type="Proteomes" id="UP000565579"/>
    </source>
</evidence>
<dbReference type="InterPro" id="IPR007848">
    <property type="entry name" value="Small_mtfrase_dom"/>
</dbReference>
<keyword evidence="2" id="KW-0489">Methyltransferase</keyword>
<dbReference type="InterPro" id="IPR002052">
    <property type="entry name" value="DNA_methylase_N6_adenine_CS"/>
</dbReference>
<dbReference type="PROSITE" id="PS00092">
    <property type="entry name" value="N6_MTASE"/>
    <property type="match status" value="1"/>
</dbReference>
<feature type="domain" description="Methyltransferase small" evidence="1">
    <location>
        <begin position="99"/>
        <end position="200"/>
    </location>
</feature>
<sequence length="249" mass="26630">MRVSTDVLAEIDALVIDGNQVRIAGQMEYAFYKKVDKVLQATGGKWNRKAKAHLFDGDPSEVLEQVLLTGQITTPQDLGYFPTPPTVVEHLLDLANLSAGSTVLEPSAGTGAIAGPMAARGLVVDCVELDPERAAVVREAGYARQVLLADFLTVQLGDLAGERYDAAVMNPPFAKQADITHVRHALDLVKPGGRLVSVMSISVSFRTNRTAADFRALLDERGGEVIPLPEDAFRESGTGVRTAIVVIPA</sequence>
<organism evidence="2 3">
    <name type="scientific">Nonomuraea rubra</name>
    <dbReference type="NCBI Taxonomy" id="46180"/>
    <lineage>
        <taxon>Bacteria</taxon>
        <taxon>Bacillati</taxon>
        <taxon>Actinomycetota</taxon>
        <taxon>Actinomycetes</taxon>
        <taxon>Streptosporangiales</taxon>
        <taxon>Streptosporangiaceae</taxon>
        <taxon>Nonomuraea</taxon>
    </lineage>
</organism>
<dbReference type="GO" id="GO:0008757">
    <property type="term" value="F:S-adenosylmethionine-dependent methyltransferase activity"/>
    <property type="evidence" value="ECO:0007669"/>
    <property type="project" value="UniProtKB-ARBA"/>
</dbReference>
<dbReference type="Gene3D" id="3.40.50.150">
    <property type="entry name" value="Vaccinia Virus protein VP39"/>
    <property type="match status" value="1"/>
</dbReference>
<dbReference type="RefSeq" id="WP_185110715.1">
    <property type="nucleotide sequence ID" value="NZ_BAAAXY010000153.1"/>
</dbReference>
<dbReference type="PRINTS" id="PR00507">
    <property type="entry name" value="N12N6MTFRASE"/>
</dbReference>
<name>A0A7X0P6N0_9ACTN</name>
<comment type="caution">
    <text evidence="2">The sequence shown here is derived from an EMBL/GenBank/DDBJ whole genome shotgun (WGS) entry which is preliminary data.</text>
</comment>
<proteinExistence type="predicted"/>
<evidence type="ECO:0000259" key="1">
    <source>
        <dbReference type="Pfam" id="PF05175"/>
    </source>
</evidence>